<dbReference type="InterPro" id="IPR000525">
    <property type="entry name" value="Initiator_Rep_WH1"/>
</dbReference>
<comment type="caution">
    <text evidence="3">The sequence shown here is derived from an EMBL/GenBank/DDBJ whole genome shotgun (WGS) entry which is preliminary data.</text>
</comment>
<accession>A0A1Y4QT25</accession>
<name>A0A1Y4QT25_9ENTE</name>
<dbReference type="AlphaFoldDB" id="A0A1Y4QT25"/>
<dbReference type="Proteomes" id="UP000196074">
    <property type="component" value="Unassembled WGS sequence"/>
</dbReference>
<sequence>MKKAKVIELSLENLIDRQDFLIVQGNDLAKSLGGLKSFELRVLDYCFSYVTKESSVNDVYTAYAIDIIKHFGLVNSGNNYERIAEAFRRLNENTALYLPVVRQDGTNGIRMTQLFSMIEFYADGEISFKFSEDAAPYIIDLKEKFYSFRLGEISHIKGKYALILMKLWGAYRYNKNKITIIKGDLEEWEGWFLEKEKRLPAGRFAANVLARAITELEKKFDITTQLVTIKDRKVVIGYELTIIDNRINDKR</sequence>
<dbReference type="Gene3D" id="1.10.10.10">
    <property type="entry name" value="Winged helix-like DNA-binding domain superfamily/Winged helix DNA-binding domain"/>
    <property type="match status" value="2"/>
</dbReference>
<comment type="similarity">
    <text evidence="1">Belongs to the initiator RepB protein family.</text>
</comment>
<dbReference type="RefSeq" id="WP_087216057.1">
    <property type="nucleotide sequence ID" value="NZ_JBECZO010000038.1"/>
</dbReference>
<dbReference type="InterPro" id="IPR036388">
    <property type="entry name" value="WH-like_DNA-bd_sf"/>
</dbReference>
<dbReference type="GO" id="GO:0006270">
    <property type="term" value="P:DNA replication initiation"/>
    <property type="evidence" value="ECO:0007669"/>
    <property type="project" value="InterPro"/>
</dbReference>
<evidence type="ECO:0000313" key="4">
    <source>
        <dbReference type="Proteomes" id="UP000196074"/>
    </source>
</evidence>
<evidence type="ECO:0000313" key="3">
    <source>
        <dbReference type="EMBL" id="OUQ08455.1"/>
    </source>
</evidence>
<protein>
    <submittedName>
        <fullName evidence="3">Replication initiation protein</fullName>
    </submittedName>
</protein>
<reference evidence="4" key="1">
    <citation type="submission" date="2017-04" db="EMBL/GenBank/DDBJ databases">
        <title>Function of individual gut microbiota members based on whole genome sequencing of pure cultures obtained from chicken caecum.</title>
        <authorList>
            <person name="Medvecky M."/>
            <person name="Cejkova D."/>
            <person name="Polansky O."/>
            <person name="Karasova D."/>
            <person name="Kubasova T."/>
            <person name="Cizek A."/>
            <person name="Rychlik I."/>
        </authorList>
    </citation>
    <scope>NUCLEOTIDE SEQUENCE [LARGE SCALE GENOMIC DNA]</scope>
    <source>
        <strain evidence="4">An144</strain>
    </source>
</reference>
<organism evidence="3 4">
    <name type="scientific">Enterococcus cecorum</name>
    <dbReference type="NCBI Taxonomy" id="44008"/>
    <lineage>
        <taxon>Bacteria</taxon>
        <taxon>Bacillati</taxon>
        <taxon>Bacillota</taxon>
        <taxon>Bacilli</taxon>
        <taxon>Lactobacillales</taxon>
        <taxon>Enterococcaceae</taxon>
        <taxon>Enterococcus</taxon>
    </lineage>
</organism>
<dbReference type="GO" id="GO:0003887">
    <property type="term" value="F:DNA-directed DNA polymerase activity"/>
    <property type="evidence" value="ECO:0007669"/>
    <property type="project" value="InterPro"/>
</dbReference>
<gene>
    <name evidence="3" type="ORF">B5E88_11155</name>
</gene>
<feature type="domain" description="Initiator Rep protein WH1" evidence="2">
    <location>
        <begin position="22"/>
        <end position="167"/>
    </location>
</feature>
<dbReference type="InterPro" id="IPR036390">
    <property type="entry name" value="WH_DNA-bd_sf"/>
</dbReference>
<proteinExistence type="inferred from homology"/>
<dbReference type="Pfam" id="PF01051">
    <property type="entry name" value="Rep3_N"/>
    <property type="match status" value="1"/>
</dbReference>
<dbReference type="SUPFAM" id="SSF46785">
    <property type="entry name" value="Winged helix' DNA-binding domain"/>
    <property type="match status" value="2"/>
</dbReference>
<dbReference type="EMBL" id="NFLC01000031">
    <property type="protein sequence ID" value="OUQ08455.1"/>
    <property type="molecule type" value="Genomic_DNA"/>
</dbReference>
<evidence type="ECO:0000256" key="1">
    <source>
        <dbReference type="ARBA" id="ARBA00038283"/>
    </source>
</evidence>
<evidence type="ECO:0000259" key="2">
    <source>
        <dbReference type="Pfam" id="PF01051"/>
    </source>
</evidence>